<dbReference type="PANTHER" id="PTHR47447">
    <property type="entry name" value="OS03G0856100 PROTEIN"/>
    <property type="match status" value="1"/>
</dbReference>
<proteinExistence type="inferred from homology"/>
<dbReference type="InterPro" id="IPR057027">
    <property type="entry name" value="TPR_mt"/>
</dbReference>
<reference evidence="16" key="1">
    <citation type="submission" date="2017-04" db="EMBL/GenBank/DDBJ databases">
        <title>Population genomics of picophytoplankton unveils novel chromosome hypervariability.</title>
        <authorList>
            <consortium name="DOE Joint Genome Institute"/>
            <person name="Blanc-Mathieu R."/>
            <person name="Krasovec M."/>
            <person name="Hebrard M."/>
            <person name="Yau S."/>
            <person name="Desgranges E."/>
            <person name="Martin J."/>
            <person name="Schackwitz W."/>
            <person name="Kuo A."/>
            <person name="Salin G."/>
            <person name="Donnadieu C."/>
            <person name="Desdevises Y."/>
            <person name="Sanchez-Ferandin S."/>
            <person name="Moreau H."/>
            <person name="Rivals E."/>
            <person name="Grigoriev I.V."/>
            <person name="Grimsley N."/>
            <person name="Eyre-Walker A."/>
            <person name="Piganeau G."/>
        </authorList>
    </citation>
    <scope>NUCLEOTIDE SEQUENCE [LARGE SCALE GENOMIC DNA]</scope>
    <source>
        <strain evidence="16">RCC 1115</strain>
    </source>
</reference>
<evidence type="ECO:0000256" key="12">
    <source>
        <dbReference type="PROSITE-ProRule" id="PRU00708"/>
    </source>
</evidence>
<dbReference type="Pfam" id="PF02390">
    <property type="entry name" value="Methyltransf_4"/>
    <property type="match status" value="1"/>
</dbReference>
<sequence>MAKRKKRPWLDASVVRNARARDGEKARERRERERAFREKCPERFVEEEKERESERERDARARDGDFKASTSGRGGRRNDREGADGRRKGHRGDGSPDDSFSTDPRTFPTHATFQTREGLSNDAVEWRRSRVEAVTKDIAMCARHKQLRRACRAFVQLIEDGMVPSPYTYASLLNAYVNTGSMDGAEALMERMSEVGCAPNVVAYTTMLKGYMLVADVDAAWRLLEGMKHPVAPDIRAVNTYIRVCVRCGSLTMARRAFERVRDWDIVPDETTHRLMGRLLAQGLRCDELKSLIKSVKKNEHLRWTVDPSFGHCQFWCAGKCERGANCRFYHDPSIEQVDASARETDVNDMLAHLYVNHAHATAMSGDVKQCFKSLAKAAESFAQDDDGNAAGLKDRDERAELFRQTSRDELKREMKRIKAFAERLKNGEQKAPNLDEHFARSLIFSSQILQPPERGSTSSEEEVGAVREHLYSALKDTMGMSDSERKVKRAIRKVISEDGTIRFDRMFSHRLKKDERELNLEVAAGNGDWAVAQAATDDSSDWISLELRHDRVYSIFSRAVFSGASNFAAMGGDAAYVMRRYIAPGSVSNVFVNFPEPPHHSGDAAADNSLALLNKEFFRDIHAGLKEKGGLVIFSDNHRYMQSLARMLAGMDLFSSRDADVTSREPAELYETIDGVRLYQGIPGPLAGHRVHEQSYFDRFWENGRHVDRYFLSFVSGQAFGVQEPTSNRVKTGCAQMTERAMQIAPGDVIE</sequence>
<evidence type="ECO:0000259" key="15">
    <source>
        <dbReference type="PROSITE" id="PS50103"/>
    </source>
</evidence>
<dbReference type="GO" id="GO:0008270">
    <property type="term" value="F:zinc ion binding"/>
    <property type="evidence" value="ECO:0007669"/>
    <property type="project" value="UniProtKB-KW"/>
</dbReference>
<feature type="domain" description="C3H1-type" evidence="15">
    <location>
        <begin position="307"/>
        <end position="334"/>
    </location>
</feature>
<dbReference type="Gene3D" id="3.30.1370.210">
    <property type="match status" value="1"/>
</dbReference>
<feature type="repeat" description="PPR" evidence="12">
    <location>
        <begin position="165"/>
        <end position="199"/>
    </location>
</feature>
<feature type="repeat" description="PPR" evidence="12">
    <location>
        <begin position="234"/>
        <end position="268"/>
    </location>
</feature>
<dbReference type="AlphaFoldDB" id="A0A1Y5IJC2"/>
<evidence type="ECO:0000256" key="3">
    <source>
        <dbReference type="ARBA" id="ARBA00011977"/>
    </source>
</evidence>
<feature type="compositionally biased region" description="Basic and acidic residues" evidence="14">
    <location>
        <begin position="76"/>
        <end position="94"/>
    </location>
</feature>
<feature type="zinc finger region" description="C3H1-type" evidence="13">
    <location>
        <begin position="307"/>
        <end position="334"/>
    </location>
</feature>
<dbReference type="InterPro" id="IPR011990">
    <property type="entry name" value="TPR-like_helical_dom_sf"/>
</dbReference>
<dbReference type="Pfam" id="PF23276">
    <property type="entry name" value="TPR_24"/>
    <property type="match status" value="1"/>
</dbReference>
<keyword evidence="10 13" id="KW-0863">Zinc-finger</keyword>
<evidence type="ECO:0000256" key="1">
    <source>
        <dbReference type="ARBA" id="ARBA00000142"/>
    </source>
</evidence>
<comment type="similarity">
    <text evidence="2">Belongs to the PPR family. P subfamily.</text>
</comment>
<evidence type="ECO:0000256" key="11">
    <source>
        <dbReference type="ARBA" id="ARBA00022833"/>
    </source>
</evidence>
<dbReference type="eggNOG" id="KOG4197">
    <property type="taxonomic scope" value="Eukaryota"/>
</dbReference>
<dbReference type="NCBIfam" id="TIGR00756">
    <property type="entry name" value="PPR"/>
    <property type="match status" value="1"/>
</dbReference>
<dbReference type="InterPro" id="IPR029063">
    <property type="entry name" value="SAM-dependent_MTases_sf"/>
</dbReference>
<evidence type="ECO:0000256" key="10">
    <source>
        <dbReference type="ARBA" id="ARBA00022771"/>
    </source>
</evidence>
<evidence type="ECO:0000256" key="6">
    <source>
        <dbReference type="ARBA" id="ARBA00022691"/>
    </source>
</evidence>
<feature type="compositionally biased region" description="Polar residues" evidence="14">
    <location>
        <begin position="98"/>
        <end position="113"/>
    </location>
</feature>
<organism evidence="16">
    <name type="scientific">Ostreococcus tauri</name>
    <name type="common">Marine green alga</name>
    <dbReference type="NCBI Taxonomy" id="70448"/>
    <lineage>
        <taxon>Eukaryota</taxon>
        <taxon>Viridiplantae</taxon>
        <taxon>Chlorophyta</taxon>
        <taxon>Mamiellophyceae</taxon>
        <taxon>Mamiellales</taxon>
        <taxon>Bathycoccaceae</taxon>
        <taxon>Ostreococcus</taxon>
    </lineage>
</organism>
<dbReference type="PROSITE" id="PS51375">
    <property type="entry name" value="PPR"/>
    <property type="match status" value="2"/>
</dbReference>
<keyword evidence="7" id="KW-0819">tRNA processing</keyword>
<dbReference type="EMBL" id="KZ155776">
    <property type="protein sequence ID" value="OUS48203.1"/>
    <property type="molecule type" value="Genomic_DNA"/>
</dbReference>
<gene>
    <name evidence="16" type="ORF">BE221DRAFT_144774</name>
</gene>
<evidence type="ECO:0000256" key="2">
    <source>
        <dbReference type="ARBA" id="ARBA00007626"/>
    </source>
</evidence>
<dbReference type="PANTHER" id="PTHR47447:SF17">
    <property type="entry name" value="OS12G0638900 PROTEIN"/>
    <property type="match status" value="1"/>
</dbReference>
<name>A0A1Y5IJC2_OSTTA</name>
<evidence type="ECO:0000256" key="13">
    <source>
        <dbReference type="PROSITE-ProRule" id="PRU00723"/>
    </source>
</evidence>
<keyword evidence="8 13" id="KW-0479">Metal-binding</keyword>
<keyword evidence="4 16" id="KW-0489">Methyltransferase</keyword>
<dbReference type="InterPro" id="IPR036855">
    <property type="entry name" value="Znf_CCCH_sf"/>
</dbReference>
<dbReference type="Proteomes" id="UP000195557">
    <property type="component" value="Unassembled WGS sequence"/>
</dbReference>
<evidence type="ECO:0000256" key="9">
    <source>
        <dbReference type="ARBA" id="ARBA00022737"/>
    </source>
</evidence>
<evidence type="ECO:0000256" key="4">
    <source>
        <dbReference type="ARBA" id="ARBA00022603"/>
    </source>
</evidence>
<accession>A0A1Y5IJC2</accession>
<evidence type="ECO:0000256" key="8">
    <source>
        <dbReference type="ARBA" id="ARBA00022723"/>
    </source>
</evidence>
<protein>
    <recommendedName>
        <fullName evidence="3">tRNA (guanine(46)-N(7))-methyltransferase</fullName>
        <ecNumber evidence="3">2.1.1.33</ecNumber>
    </recommendedName>
</protein>
<dbReference type="Gene3D" id="3.40.50.150">
    <property type="entry name" value="Vaccinia Virus protein VP39"/>
    <property type="match status" value="1"/>
</dbReference>
<feature type="region of interest" description="Disordered" evidence="14">
    <location>
        <begin position="1"/>
        <end position="113"/>
    </location>
</feature>
<keyword evidence="11 13" id="KW-0862">Zinc</keyword>
<dbReference type="EC" id="2.1.1.33" evidence="3"/>
<dbReference type="InterPro" id="IPR000571">
    <property type="entry name" value="Znf_CCCH"/>
</dbReference>
<dbReference type="PROSITE" id="PS51625">
    <property type="entry name" value="SAM_MT_TRMB"/>
    <property type="match status" value="1"/>
</dbReference>
<keyword evidence="6" id="KW-0949">S-adenosyl-L-methionine</keyword>
<evidence type="ECO:0000256" key="7">
    <source>
        <dbReference type="ARBA" id="ARBA00022694"/>
    </source>
</evidence>
<dbReference type="InterPro" id="IPR002885">
    <property type="entry name" value="PPR_rpt"/>
</dbReference>
<dbReference type="InterPro" id="IPR003358">
    <property type="entry name" value="tRNA_(Gua-N-7)_MeTrfase_Trmb"/>
</dbReference>
<evidence type="ECO:0000256" key="5">
    <source>
        <dbReference type="ARBA" id="ARBA00022679"/>
    </source>
</evidence>
<dbReference type="SUPFAM" id="SSF53335">
    <property type="entry name" value="S-adenosyl-L-methionine-dependent methyltransferases"/>
    <property type="match status" value="1"/>
</dbReference>
<dbReference type="GO" id="GO:0008176">
    <property type="term" value="F:tRNA (guanine(46)-N7)-methyltransferase activity"/>
    <property type="evidence" value="ECO:0007669"/>
    <property type="project" value="UniProtKB-EC"/>
</dbReference>
<evidence type="ECO:0000313" key="16">
    <source>
        <dbReference type="EMBL" id="OUS48203.1"/>
    </source>
</evidence>
<feature type="compositionally biased region" description="Basic and acidic residues" evidence="14">
    <location>
        <begin position="19"/>
        <end position="66"/>
    </location>
</feature>
<keyword evidence="9" id="KW-0677">Repeat</keyword>
<keyword evidence="5 16" id="KW-0808">Transferase</keyword>
<dbReference type="PROSITE" id="PS50103">
    <property type="entry name" value="ZF_C3H1"/>
    <property type="match status" value="1"/>
</dbReference>
<dbReference type="Gene3D" id="1.25.40.10">
    <property type="entry name" value="Tetratricopeptide repeat domain"/>
    <property type="match status" value="2"/>
</dbReference>
<comment type="catalytic activity">
    <reaction evidence="1">
        <text>guanosine(46) in tRNA + S-adenosyl-L-methionine = N(7)-methylguanosine(46) in tRNA + S-adenosyl-L-homocysteine</text>
        <dbReference type="Rhea" id="RHEA:42708"/>
        <dbReference type="Rhea" id="RHEA-COMP:10188"/>
        <dbReference type="Rhea" id="RHEA-COMP:10189"/>
        <dbReference type="ChEBI" id="CHEBI:57856"/>
        <dbReference type="ChEBI" id="CHEBI:59789"/>
        <dbReference type="ChEBI" id="CHEBI:74269"/>
        <dbReference type="ChEBI" id="CHEBI:74480"/>
        <dbReference type="EC" id="2.1.1.33"/>
    </reaction>
</comment>
<dbReference type="SUPFAM" id="SSF90229">
    <property type="entry name" value="CCCH zinc finger"/>
    <property type="match status" value="1"/>
</dbReference>
<evidence type="ECO:0000256" key="14">
    <source>
        <dbReference type="SAM" id="MobiDB-lite"/>
    </source>
</evidence>